<dbReference type="Pfam" id="PF26639">
    <property type="entry name" value="Het-6_barrel"/>
    <property type="match status" value="1"/>
</dbReference>
<feature type="compositionally biased region" description="Basic and acidic residues" evidence="1">
    <location>
        <begin position="210"/>
        <end position="224"/>
    </location>
</feature>
<name>A0A1W2TG07_ROSNE</name>
<dbReference type="InterPro" id="IPR010730">
    <property type="entry name" value="HET"/>
</dbReference>
<feature type="domain" description="Heterokaryon incompatibility" evidence="2">
    <location>
        <begin position="51"/>
        <end position="148"/>
    </location>
</feature>
<proteinExistence type="predicted"/>
<dbReference type="Pfam" id="PF06985">
    <property type="entry name" value="HET"/>
    <property type="match status" value="1"/>
</dbReference>
<dbReference type="STRING" id="77044.A0A1W2TG07"/>
<dbReference type="InterPro" id="IPR052895">
    <property type="entry name" value="HetReg/Transcr_Mod"/>
</dbReference>
<gene>
    <name evidence="3" type="ORF">SAMD00023353_2501480</name>
</gene>
<dbReference type="Proteomes" id="UP000054516">
    <property type="component" value="Unassembled WGS sequence"/>
</dbReference>
<accession>A0A1W2TG07</accession>
<dbReference type="AlphaFoldDB" id="A0A1W2TG07"/>
<evidence type="ECO:0000313" key="3">
    <source>
        <dbReference type="EMBL" id="GAP87007.1"/>
    </source>
</evidence>
<dbReference type="OMA" id="LLKRPWW"/>
<dbReference type="PANTHER" id="PTHR24148">
    <property type="entry name" value="ANKYRIN REPEAT DOMAIN-CONTAINING PROTEIN 39 HOMOLOG-RELATED"/>
    <property type="match status" value="1"/>
</dbReference>
<keyword evidence="4" id="KW-1185">Reference proteome</keyword>
<protein>
    <submittedName>
        <fullName evidence="3">Putative heterokaryon incompatibility protein</fullName>
    </submittedName>
</protein>
<evidence type="ECO:0000256" key="1">
    <source>
        <dbReference type="SAM" id="MobiDB-lite"/>
    </source>
</evidence>
<dbReference type="EMBL" id="DF977470">
    <property type="protein sequence ID" value="GAP87007.1"/>
    <property type="molecule type" value="Genomic_DNA"/>
</dbReference>
<sequence length="693" mass="76994">MFEIKYDRIDDIPGGGDHIRILTLAGSQSFTDPIHVRLSVVELASRPPPVYEALSYCWGDAADRRLVFCDGAPFPVTRNLETALRHLRRCGEGKGEDGGDRVLWVDAICINQNDLAERAHQVGLMRQIYETASRVVIWLGEAKDDSHLVLPLCKRLFNTWQDLLLDDFDLADPTILFRPDVGAIWRTKLREVKHNKAIMARSQGGGMANDDSHQPDGTEARREDDEAEEAMLLEDPTKEDVAAMLLLISRPWFTRCWVFQEAVLGRSPLVLCGESALEWDMFYAGVILITALSAGGLTGRHAASNMTPVMMMRNKRRASMANRAAEAQRIDLLWLLWQVRELDATDPRDKVYSVLGLVGPDEARAGRLVPDYTVSVGECYRRAALAIMSYTRNLDVFLIEQNPGSRPGSSLSWVPDWVCSKSPTPVSYIRADDRGNPKGSRYKAFRASTADEWDVAGKVNGDVLKLSGYVLDVIVALEDILTVPHMNQVNINGMYASTGAFTGFWKGLLGGLGTYFEGLVRWEKLALSRKYPKYPTGEDPETVFAMTLCAGNIDGPETALAGFREWRKILRGPKSVGFLGRFAANSQAYKSLVGITGLVPNIRAGAQNRVYLTATERSLYRRLARTEKGYLAMVPSQSAIGDRISVFQGGKMPFVIRAAPYKNGYQLIGPSYVHGIMYGEAWDDTLVRDIAIV</sequence>
<evidence type="ECO:0000313" key="4">
    <source>
        <dbReference type="Proteomes" id="UP000054516"/>
    </source>
</evidence>
<evidence type="ECO:0000259" key="2">
    <source>
        <dbReference type="Pfam" id="PF06985"/>
    </source>
</evidence>
<organism evidence="3">
    <name type="scientific">Rosellinia necatrix</name>
    <name type="common">White root-rot fungus</name>
    <dbReference type="NCBI Taxonomy" id="77044"/>
    <lineage>
        <taxon>Eukaryota</taxon>
        <taxon>Fungi</taxon>
        <taxon>Dikarya</taxon>
        <taxon>Ascomycota</taxon>
        <taxon>Pezizomycotina</taxon>
        <taxon>Sordariomycetes</taxon>
        <taxon>Xylariomycetidae</taxon>
        <taxon>Xylariales</taxon>
        <taxon>Xylariaceae</taxon>
        <taxon>Rosellinia</taxon>
    </lineage>
</organism>
<dbReference type="PANTHER" id="PTHR24148:SF73">
    <property type="entry name" value="HET DOMAIN PROTEIN (AFU_ORTHOLOGUE AFUA_8G01020)"/>
    <property type="match status" value="1"/>
</dbReference>
<feature type="region of interest" description="Disordered" evidence="1">
    <location>
        <begin position="202"/>
        <end position="228"/>
    </location>
</feature>
<dbReference type="OrthoDB" id="5416609at2759"/>
<reference evidence="3" key="1">
    <citation type="submission" date="2016-03" db="EMBL/GenBank/DDBJ databases">
        <title>Draft genome sequence of Rosellinia necatrix.</title>
        <authorList>
            <person name="Kanematsu S."/>
        </authorList>
    </citation>
    <scope>NUCLEOTIDE SEQUENCE [LARGE SCALE GENOMIC DNA]</scope>
    <source>
        <strain evidence="3">W97</strain>
    </source>
</reference>